<dbReference type="EMBL" id="CAJNOE010000052">
    <property type="protein sequence ID" value="CAF0819534.1"/>
    <property type="molecule type" value="Genomic_DNA"/>
</dbReference>
<name>A0A813TWR4_9BILA</name>
<organism evidence="3 4">
    <name type="scientific">Adineta steineri</name>
    <dbReference type="NCBI Taxonomy" id="433720"/>
    <lineage>
        <taxon>Eukaryota</taxon>
        <taxon>Metazoa</taxon>
        <taxon>Spiralia</taxon>
        <taxon>Gnathifera</taxon>
        <taxon>Rotifera</taxon>
        <taxon>Eurotatoria</taxon>
        <taxon>Bdelloidea</taxon>
        <taxon>Adinetida</taxon>
        <taxon>Adinetidae</taxon>
        <taxon>Adineta</taxon>
    </lineage>
</organism>
<feature type="region of interest" description="Disordered" evidence="1">
    <location>
        <begin position="200"/>
        <end position="270"/>
    </location>
</feature>
<evidence type="ECO:0000313" key="4">
    <source>
        <dbReference type="Proteomes" id="UP000663860"/>
    </source>
</evidence>
<feature type="signal peptide" evidence="2">
    <location>
        <begin position="1"/>
        <end position="20"/>
    </location>
</feature>
<feature type="chain" id="PRO_5033053755" evidence="2">
    <location>
        <begin position="21"/>
        <end position="278"/>
    </location>
</feature>
<gene>
    <name evidence="3" type="ORF">IZO911_LOCUS7921</name>
</gene>
<keyword evidence="2" id="KW-0732">Signal</keyword>
<evidence type="ECO:0000256" key="2">
    <source>
        <dbReference type="SAM" id="SignalP"/>
    </source>
</evidence>
<dbReference type="AlphaFoldDB" id="A0A813TWR4"/>
<dbReference type="Proteomes" id="UP000663860">
    <property type="component" value="Unassembled WGS sequence"/>
</dbReference>
<evidence type="ECO:0000313" key="3">
    <source>
        <dbReference type="EMBL" id="CAF0819534.1"/>
    </source>
</evidence>
<protein>
    <submittedName>
        <fullName evidence="3">Uncharacterized protein</fullName>
    </submittedName>
</protein>
<sequence>MKHLLIINVLLFVQWRGRLSAMLQSLGKIEYKTIQPTFSHTPQHRSIKSSIRSMKISLGLYHSNHSTNPVPLMKFNSEPQHNSLMETNLIRRPNKSPINIYSTTEETNEVTSIQASFSCITSTPQRNNGAYLVNNQHQALTRKASIDPYSDHNSNNKTKLCKTISDPSKIRFYNPTQMNHMQFSSIRSQQQNLFPTFSTPYSQQTQFPARSPPTTITTDTSTSPIKECYPDNEHSDFYGSNNNATSISSASDTNELDNTDDQRQNDREPNVYLFSNLN</sequence>
<feature type="compositionally biased region" description="Low complexity" evidence="1">
    <location>
        <begin position="212"/>
        <end position="225"/>
    </location>
</feature>
<reference evidence="3" key="1">
    <citation type="submission" date="2021-02" db="EMBL/GenBank/DDBJ databases">
        <authorList>
            <person name="Nowell W R."/>
        </authorList>
    </citation>
    <scope>NUCLEOTIDE SEQUENCE</scope>
</reference>
<comment type="caution">
    <text evidence="3">The sequence shown here is derived from an EMBL/GenBank/DDBJ whole genome shotgun (WGS) entry which is preliminary data.</text>
</comment>
<feature type="compositionally biased region" description="Low complexity" evidence="1">
    <location>
        <begin position="240"/>
        <end position="253"/>
    </location>
</feature>
<evidence type="ECO:0000256" key="1">
    <source>
        <dbReference type="SAM" id="MobiDB-lite"/>
    </source>
</evidence>
<feature type="compositionally biased region" description="Basic and acidic residues" evidence="1">
    <location>
        <begin position="260"/>
        <end position="269"/>
    </location>
</feature>
<proteinExistence type="predicted"/>
<accession>A0A813TWR4</accession>